<reference evidence="1 2" key="1">
    <citation type="journal article" date="2016" name="Nat. Commun.">
        <title>Thousands of microbial genomes shed light on interconnected biogeochemical processes in an aquifer system.</title>
        <authorList>
            <person name="Anantharaman K."/>
            <person name="Brown C.T."/>
            <person name="Hug L.A."/>
            <person name="Sharon I."/>
            <person name="Castelle C.J."/>
            <person name="Probst A.J."/>
            <person name="Thomas B.C."/>
            <person name="Singh A."/>
            <person name="Wilkins M.J."/>
            <person name="Karaoz U."/>
            <person name="Brodie E.L."/>
            <person name="Williams K.H."/>
            <person name="Hubbard S.S."/>
            <person name="Banfield J.F."/>
        </authorList>
    </citation>
    <scope>NUCLEOTIDE SEQUENCE [LARGE SCALE GENOMIC DNA]</scope>
</reference>
<dbReference type="EMBL" id="MHKK01000025">
    <property type="protein sequence ID" value="OGY89750.1"/>
    <property type="molecule type" value="Genomic_DNA"/>
</dbReference>
<evidence type="ECO:0000313" key="1">
    <source>
        <dbReference type="EMBL" id="OGY89750.1"/>
    </source>
</evidence>
<gene>
    <name evidence="1" type="ORF">A2677_04460</name>
</gene>
<name>A0A1G2BN47_9BACT</name>
<dbReference type="AlphaFoldDB" id="A0A1G2BN47"/>
<organism evidence="1 2">
    <name type="scientific">Candidatus Komeilibacteria bacterium RIFCSPHIGHO2_01_FULL_52_14</name>
    <dbReference type="NCBI Taxonomy" id="1798549"/>
    <lineage>
        <taxon>Bacteria</taxon>
        <taxon>Candidatus Komeiliibacteriota</taxon>
    </lineage>
</organism>
<sequence length="235" mass="26207">MSKGRQVPNIAAVGDATAPKTDKIRIVKITCVSKTPYLMNPMTLEQLEGLRKRQRSQPRTDITQEQDAQRKVCTNPATGKYGFPADNLLACLVNAGRKVKTGKMQLSTAKDSIVPSILELEEEFLEFPPTCQEWKVDVKRGRNPKDGVAVCIVRPKFNRWGFQVTVRILDSEIHMETVRKLFEVAGTKAGLGDFRPTCRGRFGKFAVARWEALGEVEGENVEALANELFGKEEVA</sequence>
<dbReference type="Proteomes" id="UP000177817">
    <property type="component" value="Unassembled WGS sequence"/>
</dbReference>
<proteinExistence type="predicted"/>
<protein>
    <submittedName>
        <fullName evidence="1">Uncharacterized protein</fullName>
    </submittedName>
</protein>
<accession>A0A1G2BN47</accession>
<comment type="caution">
    <text evidence="1">The sequence shown here is derived from an EMBL/GenBank/DDBJ whole genome shotgun (WGS) entry which is preliminary data.</text>
</comment>
<evidence type="ECO:0000313" key="2">
    <source>
        <dbReference type="Proteomes" id="UP000177817"/>
    </source>
</evidence>